<protein>
    <recommendedName>
        <fullName evidence="2">Activator of Hsp90 ATPase homologue 1/2-like C-terminal domain-containing protein</fullName>
    </recommendedName>
</protein>
<accession>A0A4R1AZK5</accession>
<dbReference type="OrthoDB" id="9800600at2"/>
<reference evidence="3 4" key="1">
    <citation type="submission" date="2019-03" db="EMBL/GenBank/DDBJ databases">
        <authorList>
            <person name="Jensen L."/>
            <person name="Storgaard J."/>
            <person name="Sulaj E."/>
            <person name="Schramm A."/>
            <person name="Marshall I.P.G."/>
        </authorList>
    </citation>
    <scope>NUCLEOTIDE SEQUENCE [LARGE SCALE GENOMIC DNA]</scope>
    <source>
        <strain evidence="3 4">2017H2G3</strain>
    </source>
</reference>
<evidence type="ECO:0000313" key="4">
    <source>
        <dbReference type="Proteomes" id="UP000293846"/>
    </source>
</evidence>
<evidence type="ECO:0000259" key="2">
    <source>
        <dbReference type="Pfam" id="PF08327"/>
    </source>
</evidence>
<dbReference type="Pfam" id="PF08327">
    <property type="entry name" value="AHSA1"/>
    <property type="match status" value="1"/>
</dbReference>
<proteinExistence type="inferred from homology"/>
<sequence length="152" mass="17241">MTNLSFVYETYIATAPDKLWHALTEGEVTEKYFFGSKIESNWQEGSEVTYSRNGEVCDYGTILKCVPERILSFTWTYVSDKAIRDEPTKVTFVIKPMGKIVKLTLIHENLFSSDIVERDDTFEGFNNGWPAIISNLKSLLETGNTLPPISIS</sequence>
<evidence type="ECO:0000256" key="1">
    <source>
        <dbReference type="ARBA" id="ARBA00006817"/>
    </source>
</evidence>
<dbReference type="SUPFAM" id="SSF55961">
    <property type="entry name" value="Bet v1-like"/>
    <property type="match status" value="1"/>
</dbReference>
<evidence type="ECO:0000313" key="3">
    <source>
        <dbReference type="EMBL" id="TCJ03876.1"/>
    </source>
</evidence>
<dbReference type="EMBL" id="SJTH01000012">
    <property type="protein sequence ID" value="TCJ03876.1"/>
    <property type="molecule type" value="Genomic_DNA"/>
</dbReference>
<dbReference type="CDD" id="cd08893">
    <property type="entry name" value="SRPBCC_CalC_Aha1-like_GntR-HTH"/>
    <property type="match status" value="1"/>
</dbReference>
<feature type="domain" description="Activator of Hsp90 ATPase homologue 1/2-like C-terminal" evidence="2">
    <location>
        <begin position="14"/>
        <end position="141"/>
    </location>
</feature>
<keyword evidence="4" id="KW-1185">Reference proteome</keyword>
<dbReference type="RefSeq" id="WP_131236979.1">
    <property type="nucleotide sequence ID" value="NZ_SJTH01000012.1"/>
</dbReference>
<comment type="similarity">
    <text evidence="1">Belongs to the AHA1 family.</text>
</comment>
<dbReference type="InterPro" id="IPR023393">
    <property type="entry name" value="START-like_dom_sf"/>
</dbReference>
<name>A0A4R1AZK5_9BACI</name>
<dbReference type="STRING" id="1742358.GCA_001439605_00164"/>
<organism evidence="3 4">
    <name type="scientific">Cytobacillus praedii</name>
    <dbReference type="NCBI Taxonomy" id="1742358"/>
    <lineage>
        <taxon>Bacteria</taxon>
        <taxon>Bacillati</taxon>
        <taxon>Bacillota</taxon>
        <taxon>Bacilli</taxon>
        <taxon>Bacillales</taxon>
        <taxon>Bacillaceae</taxon>
        <taxon>Cytobacillus</taxon>
    </lineage>
</organism>
<dbReference type="Gene3D" id="3.30.530.20">
    <property type="match status" value="1"/>
</dbReference>
<dbReference type="Proteomes" id="UP000293846">
    <property type="component" value="Unassembled WGS sequence"/>
</dbReference>
<dbReference type="InterPro" id="IPR013538">
    <property type="entry name" value="ASHA1/2-like_C"/>
</dbReference>
<comment type="caution">
    <text evidence="3">The sequence shown here is derived from an EMBL/GenBank/DDBJ whole genome shotgun (WGS) entry which is preliminary data.</text>
</comment>
<gene>
    <name evidence="3" type="ORF">E0Y62_11910</name>
</gene>
<dbReference type="AlphaFoldDB" id="A0A4R1AZK5"/>